<dbReference type="AlphaFoldDB" id="A0A8S3S005"/>
<dbReference type="EMBL" id="CAJPWZ010001397">
    <property type="protein sequence ID" value="CAG2213980.1"/>
    <property type="molecule type" value="Genomic_DNA"/>
</dbReference>
<name>A0A8S3S005_MYTED</name>
<proteinExistence type="predicted"/>
<comment type="caution">
    <text evidence="2">The sequence shown here is derived from an EMBL/GenBank/DDBJ whole genome shotgun (WGS) entry which is preliminary data.</text>
</comment>
<evidence type="ECO:0000313" key="2">
    <source>
        <dbReference type="EMBL" id="CAG2213980.1"/>
    </source>
</evidence>
<evidence type="ECO:0000256" key="1">
    <source>
        <dbReference type="SAM" id="MobiDB-lite"/>
    </source>
</evidence>
<protein>
    <submittedName>
        <fullName evidence="2">Uncharacterized protein</fullName>
    </submittedName>
</protein>
<dbReference type="OrthoDB" id="1262810at2759"/>
<reference evidence="2" key="1">
    <citation type="submission" date="2021-03" db="EMBL/GenBank/DDBJ databases">
        <authorList>
            <person name="Bekaert M."/>
        </authorList>
    </citation>
    <scope>NUCLEOTIDE SEQUENCE</scope>
</reference>
<keyword evidence="3" id="KW-1185">Reference proteome</keyword>
<organism evidence="2 3">
    <name type="scientific">Mytilus edulis</name>
    <name type="common">Blue mussel</name>
    <dbReference type="NCBI Taxonomy" id="6550"/>
    <lineage>
        <taxon>Eukaryota</taxon>
        <taxon>Metazoa</taxon>
        <taxon>Spiralia</taxon>
        <taxon>Lophotrochozoa</taxon>
        <taxon>Mollusca</taxon>
        <taxon>Bivalvia</taxon>
        <taxon>Autobranchia</taxon>
        <taxon>Pteriomorphia</taxon>
        <taxon>Mytilida</taxon>
        <taxon>Mytiloidea</taxon>
        <taxon>Mytilidae</taxon>
        <taxon>Mytilinae</taxon>
        <taxon>Mytilus</taxon>
    </lineage>
</organism>
<dbReference type="Proteomes" id="UP000683360">
    <property type="component" value="Unassembled WGS sequence"/>
</dbReference>
<evidence type="ECO:0000313" key="3">
    <source>
        <dbReference type="Proteomes" id="UP000683360"/>
    </source>
</evidence>
<gene>
    <name evidence="2" type="ORF">MEDL_27870</name>
</gene>
<accession>A0A8S3S005</accession>
<sequence length="298" mass="34621">MLLLQRCNIQSLQAVGLRRIEELSCVKEHTRAIAKVNAYVQAFLKVRSICTLHELKYCLRECDPEKTDFNNLNLGPMQRLPIIYEYFKFPTDMEEIPAITTVDILEHLRNYLTQNMKWSEKVDLTQFMEYLVPQYEADNAYQLGIRISSVALAIQILRANASALFHLAICVSHSVLQEAAMKRLLPKEEEEKTMGGEEKNRKNCKECKFPSFVEISYGDFYTPTLQETKEPMGMHPESDQKQKEDSLDKHKYTPEQLMERALGLENDNEFKRNFKTDSDLWEDGIVPYTIVGNLSKYT</sequence>
<feature type="region of interest" description="Disordered" evidence="1">
    <location>
        <begin position="227"/>
        <end position="247"/>
    </location>
</feature>